<dbReference type="InterPro" id="IPR050600">
    <property type="entry name" value="SETD3_SETD6_MTase"/>
</dbReference>
<dbReference type="PANTHER" id="PTHR13271:SF34">
    <property type="entry name" value="N-LYSINE METHYLTRANSFERASE SETD6"/>
    <property type="match status" value="1"/>
</dbReference>
<dbReference type="PANTHER" id="PTHR13271">
    <property type="entry name" value="UNCHARACTERIZED PUTATIVE METHYLTRANSFERASE"/>
    <property type="match status" value="1"/>
</dbReference>
<dbReference type="Gene3D" id="3.90.1410.10">
    <property type="entry name" value="set domain protein methyltransferase, domain 1"/>
    <property type="match status" value="1"/>
</dbReference>
<sequence>MDGLRRCVERHGGFVHKDLIIVDNVCGDLTKRTRAVYLRSDPGAVLSPEQEFLSIPRSGLLTAENCRIAQIISDLTEQYPITEWDQLILALIFEDTHRPSPWDEYLNFLPSTLNSPLFWTSSERDLLSFTAASSSIGHYSIEDGFHERIAPIFSSHPDLFPSSFDQYKRFGALIMAYSFTIADQIAMVPVADALNHISFSSNAKLFGDDAESVSMEVVTALLPGQELINTYGDVGNDTLLVRYGFMDSSDNPFTQIAIQYCQLSLSAMAYERTDEFISVEEDDWLYLRWPKSNVSIVDQIPDEVQMLIVADHVSEQQFQQLVESETEMTMFDSVIMRSLVGCLKNMAQSSPPIPSSSSLSDYIANERLWLAQRLRHESDRILHAWIDALIKAIV</sequence>
<dbReference type="SUPFAM" id="SSF82199">
    <property type="entry name" value="SET domain"/>
    <property type="match status" value="1"/>
</dbReference>
<dbReference type="AlphaFoldDB" id="A0A0H5R9T9"/>
<dbReference type="EMBL" id="HACM01010114">
    <property type="protein sequence ID" value="CRZ10556.1"/>
    <property type="molecule type" value="Transcribed_RNA"/>
</dbReference>
<dbReference type="GO" id="GO:0005634">
    <property type="term" value="C:nucleus"/>
    <property type="evidence" value="ECO:0007669"/>
    <property type="project" value="TreeGrafter"/>
</dbReference>
<accession>A0A0H5R9T9</accession>
<organism evidence="1">
    <name type="scientific">Spongospora subterranea</name>
    <dbReference type="NCBI Taxonomy" id="70186"/>
    <lineage>
        <taxon>Eukaryota</taxon>
        <taxon>Sar</taxon>
        <taxon>Rhizaria</taxon>
        <taxon>Endomyxa</taxon>
        <taxon>Phytomyxea</taxon>
        <taxon>Plasmodiophorida</taxon>
        <taxon>Plasmodiophoridae</taxon>
        <taxon>Spongospora</taxon>
    </lineage>
</organism>
<dbReference type="InterPro" id="IPR046341">
    <property type="entry name" value="SET_dom_sf"/>
</dbReference>
<protein>
    <submittedName>
        <fullName evidence="1">Uncharacterized protein</fullName>
    </submittedName>
</protein>
<dbReference type="GO" id="GO:0016279">
    <property type="term" value="F:protein-lysine N-methyltransferase activity"/>
    <property type="evidence" value="ECO:0007669"/>
    <property type="project" value="TreeGrafter"/>
</dbReference>
<reference evidence="1" key="1">
    <citation type="submission" date="2015-04" db="EMBL/GenBank/DDBJ databases">
        <title>The genome sequence of the plant pathogenic Rhizarian Plasmodiophora brassicae reveals insights in its biotrophic life cycle and the origin of chitin synthesis.</title>
        <authorList>
            <person name="Schwelm A."/>
            <person name="Fogelqvist J."/>
            <person name="Knaust A."/>
            <person name="Julke S."/>
            <person name="Lilja T."/>
            <person name="Dhandapani V."/>
            <person name="Bonilla-Rosso G."/>
            <person name="Karlsson M."/>
            <person name="Shevchenko A."/>
            <person name="Choi S.R."/>
            <person name="Kim H.G."/>
            <person name="Park J.Y."/>
            <person name="Lim Y.P."/>
            <person name="Ludwig-Muller J."/>
            <person name="Dixelius C."/>
        </authorList>
    </citation>
    <scope>NUCLEOTIDE SEQUENCE</scope>
    <source>
        <tissue evidence="1">Potato root galls</tissue>
    </source>
</reference>
<proteinExistence type="predicted"/>
<name>A0A0H5R9T9_9EUKA</name>
<evidence type="ECO:0000313" key="1">
    <source>
        <dbReference type="EMBL" id="CRZ10556.1"/>
    </source>
</evidence>